<dbReference type="InterPro" id="IPR000477">
    <property type="entry name" value="RT_dom"/>
</dbReference>
<evidence type="ECO:0000256" key="4">
    <source>
        <dbReference type="ARBA" id="ARBA00022918"/>
    </source>
</evidence>
<dbReference type="Gene3D" id="3.30.420.10">
    <property type="entry name" value="Ribonuclease H-like superfamily/Ribonuclease H"/>
    <property type="match status" value="1"/>
</dbReference>
<sequence length="535" mass="60437">MGVFEFVRMPMGLKGSSGTFQRVMYQMLRPLKARVFCYIDDIILTSRNTTEHLQDIDEVLTAIEESGIKLKLSKAKFAQNTIKFLGYIVSEKGLISFYRRMIKDFSKLAAPLTELTKKDQAFHWDEEQQQAFEALKTALCSSPVLAAPKLGHPFVIETDASGKGVGAVLLQAQDKEGKDLRVIAFASRVYNKHERKYPAIELEALGVVYAIQKFKPYIDGAKTTVITDHSPLKSLLYRADLQGRLAKYQIILQGSDIEIKYQPGKQNIVADTLSRNHPEDPTINSITPEWINLELVKEEQSKSLELQELKSKLNNFVAENGVIYKRKEDRSIVCLPKNTEYGQVLIKKIHEAAEEGAHLGREKTIHKVKEILSFPGMEQAISKVVETCDICQINKDAAKKRTKAVLHKFPPTQQPFERVHCDFIGPLPVTERGFRNILVFVCALSKFIIAEPTMDQKAFTTIAVISDRLFSRFGIPRTLVSDQGTNFQSAAVKAFLLKTNCKHQTSTAYHHLANGQVERANQTIKKIDVKTIRER</sequence>
<dbReference type="FunFam" id="3.30.70.270:FF:000020">
    <property type="entry name" value="Transposon Tf2-6 polyprotein-like Protein"/>
    <property type="match status" value="1"/>
</dbReference>
<dbReference type="Pfam" id="PF00665">
    <property type="entry name" value="rve"/>
    <property type="match status" value="1"/>
</dbReference>
<proteinExistence type="predicted"/>
<dbReference type="Pfam" id="PF17921">
    <property type="entry name" value="Integrase_H2C2"/>
    <property type="match status" value="1"/>
</dbReference>
<dbReference type="FunFam" id="3.30.70.270:FF:000003">
    <property type="entry name" value="Transposon Ty3-G Gag-Pol polyprotein"/>
    <property type="match status" value="1"/>
</dbReference>
<keyword evidence="8" id="KW-1185">Reference proteome</keyword>
<dbReference type="PANTHER" id="PTHR37984:SF5">
    <property type="entry name" value="PROTEIN NYNRIN-LIKE"/>
    <property type="match status" value="1"/>
</dbReference>
<evidence type="ECO:0000256" key="5">
    <source>
        <dbReference type="ARBA" id="ARBA00023268"/>
    </source>
</evidence>
<dbReference type="FunFam" id="3.10.20.370:FF:000001">
    <property type="entry name" value="Retrovirus-related Pol polyprotein from transposon 17.6-like protein"/>
    <property type="match status" value="1"/>
</dbReference>
<dbReference type="InterPro" id="IPR036397">
    <property type="entry name" value="RNaseH_sf"/>
</dbReference>
<feature type="domain" description="Reverse transcriptase" evidence="6">
    <location>
        <begin position="1"/>
        <end position="89"/>
    </location>
</feature>
<dbReference type="PANTHER" id="PTHR37984">
    <property type="entry name" value="PROTEIN CBG26694"/>
    <property type="match status" value="1"/>
</dbReference>
<dbReference type="GO" id="GO:0004519">
    <property type="term" value="F:endonuclease activity"/>
    <property type="evidence" value="ECO:0007669"/>
    <property type="project" value="UniProtKB-KW"/>
</dbReference>
<dbReference type="GO" id="GO:0015074">
    <property type="term" value="P:DNA integration"/>
    <property type="evidence" value="ECO:0007669"/>
    <property type="project" value="InterPro"/>
</dbReference>
<dbReference type="Pfam" id="PF17919">
    <property type="entry name" value="RT_RNaseH_2"/>
    <property type="match status" value="1"/>
</dbReference>
<evidence type="ECO:0000256" key="2">
    <source>
        <dbReference type="ARBA" id="ARBA00022722"/>
    </source>
</evidence>
<dbReference type="Gene3D" id="3.30.70.270">
    <property type="match status" value="2"/>
</dbReference>
<evidence type="ECO:0000256" key="3">
    <source>
        <dbReference type="ARBA" id="ARBA00022759"/>
    </source>
</evidence>
<dbReference type="EC" id="2.7.7.49" evidence="1"/>
<dbReference type="SUPFAM" id="SSF53098">
    <property type="entry name" value="Ribonuclease H-like"/>
    <property type="match status" value="1"/>
</dbReference>
<dbReference type="InterPro" id="IPR050951">
    <property type="entry name" value="Retrovirus_Pol_polyprotein"/>
</dbReference>
<dbReference type="STRING" id="1561998.A0A1I7T8V5"/>
<reference evidence="9" key="1">
    <citation type="submission" date="2016-11" db="UniProtKB">
        <authorList>
            <consortium name="WormBaseParasite"/>
        </authorList>
    </citation>
    <scope>IDENTIFICATION</scope>
</reference>
<name>A0A1I7T8V5_9PELO</name>
<dbReference type="InterPro" id="IPR001584">
    <property type="entry name" value="Integrase_cat-core"/>
</dbReference>
<accession>A0A1I7T8V5</accession>
<keyword evidence="4" id="KW-0808">Transferase</keyword>
<keyword evidence="4" id="KW-0695">RNA-directed DNA polymerase</keyword>
<dbReference type="GO" id="GO:0003676">
    <property type="term" value="F:nucleic acid binding"/>
    <property type="evidence" value="ECO:0007669"/>
    <property type="project" value="InterPro"/>
</dbReference>
<feature type="domain" description="Integrase catalytic" evidence="7">
    <location>
        <begin position="411"/>
        <end position="535"/>
    </location>
</feature>
<dbReference type="CDD" id="cd09274">
    <property type="entry name" value="RNase_HI_RT_Ty3"/>
    <property type="match status" value="1"/>
</dbReference>
<dbReference type="PROSITE" id="PS50878">
    <property type="entry name" value="RT_POL"/>
    <property type="match status" value="1"/>
</dbReference>
<dbReference type="InterPro" id="IPR043128">
    <property type="entry name" value="Rev_trsase/Diguanyl_cyclase"/>
</dbReference>
<evidence type="ECO:0000259" key="7">
    <source>
        <dbReference type="PROSITE" id="PS50994"/>
    </source>
</evidence>
<dbReference type="InterPro" id="IPR012337">
    <property type="entry name" value="RNaseH-like_sf"/>
</dbReference>
<keyword evidence="3" id="KW-0378">Hydrolase</keyword>
<keyword evidence="5" id="KW-0511">Multifunctional enzyme</keyword>
<dbReference type="GO" id="GO:0042575">
    <property type="term" value="C:DNA polymerase complex"/>
    <property type="evidence" value="ECO:0007669"/>
    <property type="project" value="UniProtKB-ARBA"/>
</dbReference>
<evidence type="ECO:0000256" key="1">
    <source>
        <dbReference type="ARBA" id="ARBA00012493"/>
    </source>
</evidence>
<dbReference type="InterPro" id="IPR043502">
    <property type="entry name" value="DNA/RNA_pol_sf"/>
</dbReference>
<keyword evidence="2" id="KW-0540">Nuclease</keyword>
<evidence type="ECO:0000259" key="6">
    <source>
        <dbReference type="PROSITE" id="PS50878"/>
    </source>
</evidence>
<dbReference type="PROSITE" id="PS50994">
    <property type="entry name" value="INTEGRASE"/>
    <property type="match status" value="1"/>
</dbReference>
<dbReference type="InterPro" id="IPR041588">
    <property type="entry name" value="Integrase_H2C2"/>
</dbReference>
<evidence type="ECO:0000313" key="9">
    <source>
        <dbReference type="WBParaSite" id="Csp11.Scaffold549.g3565.t1"/>
    </source>
</evidence>
<evidence type="ECO:0000313" key="8">
    <source>
        <dbReference type="Proteomes" id="UP000095282"/>
    </source>
</evidence>
<dbReference type="CDD" id="cd01647">
    <property type="entry name" value="RT_LTR"/>
    <property type="match status" value="1"/>
</dbReference>
<dbReference type="WBParaSite" id="Csp11.Scaffold549.g3565.t1">
    <property type="protein sequence ID" value="Csp11.Scaffold549.g3565.t1"/>
    <property type="gene ID" value="Csp11.Scaffold549.g3565"/>
</dbReference>
<keyword evidence="3" id="KW-0255">Endonuclease</keyword>
<dbReference type="eggNOG" id="KOG0017">
    <property type="taxonomic scope" value="Eukaryota"/>
</dbReference>
<keyword evidence="4" id="KW-0548">Nucleotidyltransferase</keyword>
<dbReference type="AlphaFoldDB" id="A0A1I7T8V5"/>
<dbReference type="Gene3D" id="1.10.340.70">
    <property type="match status" value="1"/>
</dbReference>
<organism evidence="8 9">
    <name type="scientific">Caenorhabditis tropicalis</name>
    <dbReference type="NCBI Taxonomy" id="1561998"/>
    <lineage>
        <taxon>Eukaryota</taxon>
        <taxon>Metazoa</taxon>
        <taxon>Ecdysozoa</taxon>
        <taxon>Nematoda</taxon>
        <taxon>Chromadorea</taxon>
        <taxon>Rhabditida</taxon>
        <taxon>Rhabditina</taxon>
        <taxon>Rhabditomorpha</taxon>
        <taxon>Rhabditoidea</taxon>
        <taxon>Rhabditidae</taxon>
        <taxon>Peloderinae</taxon>
        <taxon>Caenorhabditis</taxon>
    </lineage>
</organism>
<dbReference type="Pfam" id="PF00078">
    <property type="entry name" value="RVT_1"/>
    <property type="match status" value="1"/>
</dbReference>
<protein>
    <recommendedName>
        <fullName evidence="1">RNA-directed DNA polymerase</fullName>
        <ecNumber evidence="1">2.7.7.49</ecNumber>
    </recommendedName>
</protein>
<dbReference type="InterPro" id="IPR041577">
    <property type="entry name" value="RT_RNaseH_2"/>
</dbReference>
<dbReference type="SUPFAM" id="SSF56672">
    <property type="entry name" value="DNA/RNA polymerases"/>
    <property type="match status" value="1"/>
</dbReference>
<dbReference type="GO" id="GO:0003964">
    <property type="term" value="F:RNA-directed DNA polymerase activity"/>
    <property type="evidence" value="ECO:0007669"/>
    <property type="project" value="UniProtKB-KW"/>
</dbReference>
<dbReference type="Proteomes" id="UP000095282">
    <property type="component" value="Unplaced"/>
</dbReference>